<gene>
    <name evidence="4" type="ORF">ZOSMA_69G00880</name>
</gene>
<accession>A0A0K9NTV8</accession>
<feature type="compositionally biased region" description="Low complexity" evidence="2">
    <location>
        <begin position="153"/>
        <end position="162"/>
    </location>
</feature>
<dbReference type="EMBL" id="LFYR01001802">
    <property type="protein sequence ID" value="KMZ59390.1"/>
    <property type="molecule type" value="Genomic_DNA"/>
</dbReference>
<feature type="compositionally biased region" description="Polar residues" evidence="2">
    <location>
        <begin position="132"/>
        <end position="150"/>
    </location>
</feature>
<name>A0A0K9NTV8_ZOSMR</name>
<evidence type="ECO:0000313" key="5">
    <source>
        <dbReference type="Proteomes" id="UP000036987"/>
    </source>
</evidence>
<comment type="similarity">
    <text evidence="1">Belongs to the remorin family.</text>
</comment>
<comment type="caution">
    <text evidence="4">The sequence shown here is derived from an EMBL/GenBank/DDBJ whole genome shotgun (WGS) entry which is preliminary data.</text>
</comment>
<protein>
    <submittedName>
        <fullName evidence="4">DNA binding protein</fullName>
    </submittedName>
</protein>
<dbReference type="Pfam" id="PF03763">
    <property type="entry name" value="Remorin_C"/>
    <property type="match status" value="1"/>
</dbReference>
<feature type="domain" description="Remorin C-terminal" evidence="3">
    <location>
        <begin position="215"/>
        <end position="317"/>
    </location>
</feature>
<dbReference type="PANTHER" id="PTHR31471:SF52">
    <property type="entry name" value="F12A21.28"/>
    <property type="match status" value="1"/>
</dbReference>
<dbReference type="OrthoDB" id="687404at2759"/>
<keyword evidence="5" id="KW-1185">Reference proteome</keyword>
<dbReference type="OMA" id="NEAMWRT"/>
<proteinExistence type="inferred from homology"/>
<organism evidence="4 5">
    <name type="scientific">Zostera marina</name>
    <name type="common">Eelgrass</name>
    <dbReference type="NCBI Taxonomy" id="29655"/>
    <lineage>
        <taxon>Eukaryota</taxon>
        <taxon>Viridiplantae</taxon>
        <taxon>Streptophyta</taxon>
        <taxon>Embryophyta</taxon>
        <taxon>Tracheophyta</taxon>
        <taxon>Spermatophyta</taxon>
        <taxon>Magnoliopsida</taxon>
        <taxon>Liliopsida</taxon>
        <taxon>Zosteraceae</taxon>
        <taxon>Zostera</taxon>
    </lineage>
</organism>
<evidence type="ECO:0000256" key="2">
    <source>
        <dbReference type="SAM" id="MobiDB-lite"/>
    </source>
</evidence>
<feature type="compositionally biased region" description="Basic and acidic residues" evidence="2">
    <location>
        <begin position="285"/>
        <end position="295"/>
    </location>
</feature>
<dbReference type="AlphaFoldDB" id="A0A0K9NTV8"/>
<evidence type="ECO:0000259" key="3">
    <source>
        <dbReference type="Pfam" id="PF03763"/>
    </source>
</evidence>
<dbReference type="STRING" id="29655.A0A0K9NTV8"/>
<feature type="region of interest" description="Disordered" evidence="2">
    <location>
        <begin position="285"/>
        <end position="306"/>
    </location>
</feature>
<reference evidence="5" key="1">
    <citation type="journal article" date="2016" name="Nature">
        <title>The genome of the seagrass Zostera marina reveals angiosperm adaptation to the sea.</title>
        <authorList>
            <person name="Olsen J.L."/>
            <person name="Rouze P."/>
            <person name="Verhelst B."/>
            <person name="Lin Y.-C."/>
            <person name="Bayer T."/>
            <person name="Collen J."/>
            <person name="Dattolo E."/>
            <person name="De Paoli E."/>
            <person name="Dittami S."/>
            <person name="Maumus F."/>
            <person name="Michel G."/>
            <person name="Kersting A."/>
            <person name="Lauritano C."/>
            <person name="Lohaus R."/>
            <person name="Toepel M."/>
            <person name="Tonon T."/>
            <person name="Vanneste K."/>
            <person name="Amirebrahimi M."/>
            <person name="Brakel J."/>
            <person name="Bostroem C."/>
            <person name="Chovatia M."/>
            <person name="Grimwood J."/>
            <person name="Jenkins J.W."/>
            <person name="Jueterbock A."/>
            <person name="Mraz A."/>
            <person name="Stam W.T."/>
            <person name="Tice H."/>
            <person name="Bornberg-Bauer E."/>
            <person name="Green P.J."/>
            <person name="Pearson G.A."/>
            <person name="Procaccini G."/>
            <person name="Duarte C.M."/>
            <person name="Schmutz J."/>
            <person name="Reusch T.B.H."/>
            <person name="Van de Peer Y."/>
        </authorList>
    </citation>
    <scope>NUCLEOTIDE SEQUENCE [LARGE SCALE GENOMIC DNA]</scope>
    <source>
        <strain evidence="5">cv. Finnish</strain>
    </source>
</reference>
<dbReference type="Proteomes" id="UP000036987">
    <property type="component" value="Unassembled WGS sequence"/>
</dbReference>
<feature type="region of interest" description="Disordered" evidence="2">
    <location>
        <begin position="128"/>
        <end position="177"/>
    </location>
</feature>
<evidence type="ECO:0000256" key="1">
    <source>
        <dbReference type="ARBA" id="ARBA00005711"/>
    </source>
</evidence>
<sequence>MNTTEDKGCTNFEFHKSNNRGGMVLHTHHPKPTPSKWDDAQKWLVGLSGGGNHHIHTNYGNGNITNSRNSNADDRRLLNSLSQRERYSCSSADGVINLLQDEIETKKIDRGSTELGIRSVCVRDMGTEMTPLASQDPSRTATPIRSSTPVLMSPVSSRSSSPGARYRNGSHQTPQNIPSELKISAGLTNGTGIENVEIADHETLGPTWTDPNSLECRAIAWDEAERAKYMARYKQEEMKIQAWENHEKRKAETKMRKKEVKAERIKARSQEKMANKIASARRIAEEKRASAEAKLKNQASRTSERADYIRRTGHLPPTTSALSLFKLSSLCGFGK</sequence>
<dbReference type="InterPro" id="IPR005516">
    <property type="entry name" value="Remorin_C"/>
</dbReference>
<evidence type="ECO:0000313" key="4">
    <source>
        <dbReference type="EMBL" id="KMZ59390.1"/>
    </source>
</evidence>
<dbReference type="PANTHER" id="PTHR31471">
    <property type="entry name" value="OS02G0116800 PROTEIN"/>
    <property type="match status" value="1"/>
</dbReference>